<comment type="caution">
    <text evidence="2">The sequence shown here is derived from an EMBL/GenBank/DDBJ whole genome shotgun (WGS) entry which is preliminary data.</text>
</comment>
<evidence type="ECO:0000313" key="3">
    <source>
        <dbReference type="Proteomes" id="UP001054837"/>
    </source>
</evidence>
<protein>
    <submittedName>
        <fullName evidence="2">Uncharacterized protein</fullName>
    </submittedName>
</protein>
<proteinExistence type="predicted"/>
<evidence type="ECO:0000313" key="2">
    <source>
        <dbReference type="EMBL" id="GIX79562.1"/>
    </source>
</evidence>
<feature type="chain" id="PRO_5043831333" evidence="1">
    <location>
        <begin position="18"/>
        <end position="179"/>
    </location>
</feature>
<dbReference type="AlphaFoldDB" id="A0AAV4N4D7"/>
<organism evidence="2 3">
    <name type="scientific">Caerostris darwini</name>
    <dbReference type="NCBI Taxonomy" id="1538125"/>
    <lineage>
        <taxon>Eukaryota</taxon>
        <taxon>Metazoa</taxon>
        <taxon>Ecdysozoa</taxon>
        <taxon>Arthropoda</taxon>
        <taxon>Chelicerata</taxon>
        <taxon>Arachnida</taxon>
        <taxon>Araneae</taxon>
        <taxon>Araneomorphae</taxon>
        <taxon>Entelegynae</taxon>
        <taxon>Araneoidea</taxon>
        <taxon>Araneidae</taxon>
        <taxon>Caerostris</taxon>
    </lineage>
</organism>
<keyword evidence="3" id="KW-1185">Reference proteome</keyword>
<reference evidence="2 3" key="1">
    <citation type="submission" date="2021-06" db="EMBL/GenBank/DDBJ databases">
        <title>Caerostris darwini draft genome.</title>
        <authorList>
            <person name="Kono N."/>
            <person name="Arakawa K."/>
        </authorList>
    </citation>
    <scope>NUCLEOTIDE SEQUENCE [LARGE SCALE GENOMIC DNA]</scope>
</reference>
<sequence>MNLHFALCTSLSNGVICTCEWACRQQDGLQLKAEELINHGPLTTRGSKVPGLRCSKAQLSHGNGYGLDELCRNFYSLDRVFNIRKQSQQRNSTATKIETAATIQCLDYVNKIDAATLNHNYSMRPKRYCSSTNHFTDRWRRITAMNLHFALCTSLTNGAICTCEWACRQQEGLQLKAEE</sequence>
<dbReference type="EMBL" id="BPLQ01001196">
    <property type="protein sequence ID" value="GIX79562.1"/>
    <property type="molecule type" value="Genomic_DNA"/>
</dbReference>
<dbReference type="Proteomes" id="UP001054837">
    <property type="component" value="Unassembled WGS sequence"/>
</dbReference>
<gene>
    <name evidence="2" type="ORF">CDAR_482491</name>
</gene>
<name>A0AAV4N4D7_9ARAC</name>
<keyword evidence="1" id="KW-0732">Signal</keyword>
<feature type="signal peptide" evidence="1">
    <location>
        <begin position="1"/>
        <end position="17"/>
    </location>
</feature>
<accession>A0AAV4N4D7</accession>
<evidence type="ECO:0000256" key="1">
    <source>
        <dbReference type="SAM" id="SignalP"/>
    </source>
</evidence>